<dbReference type="PROSITE" id="PS50884">
    <property type="entry name" value="ZF_DOF_2"/>
    <property type="match status" value="1"/>
</dbReference>
<dbReference type="AlphaFoldDB" id="A0A8J5G6E1"/>
<evidence type="ECO:0000313" key="12">
    <source>
        <dbReference type="EMBL" id="KAG6496684.1"/>
    </source>
</evidence>
<dbReference type="PANTHER" id="PTHR31992:SF298">
    <property type="entry name" value="DOF ZINC FINGER PROTEIN 4"/>
    <property type="match status" value="1"/>
</dbReference>
<dbReference type="Pfam" id="PF02701">
    <property type="entry name" value="Zn_ribbon_Dof"/>
    <property type="match status" value="1"/>
</dbReference>
<keyword evidence="4 9" id="KW-0805">Transcription regulation</keyword>
<evidence type="ECO:0000256" key="3">
    <source>
        <dbReference type="ARBA" id="ARBA00022833"/>
    </source>
</evidence>
<evidence type="ECO:0000256" key="2">
    <source>
        <dbReference type="ARBA" id="ARBA00022771"/>
    </source>
</evidence>
<evidence type="ECO:0000313" key="13">
    <source>
        <dbReference type="Proteomes" id="UP000734854"/>
    </source>
</evidence>
<feature type="compositionally biased region" description="Low complexity" evidence="10">
    <location>
        <begin position="94"/>
        <end position="106"/>
    </location>
</feature>
<gene>
    <name evidence="12" type="ORF">ZIOFF_044554</name>
</gene>
<evidence type="ECO:0000256" key="4">
    <source>
        <dbReference type="ARBA" id="ARBA00023015"/>
    </source>
</evidence>
<dbReference type="GO" id="GO:0003677">
    <property type="term" value="F:DNA binding"/>
    <property type="evidence" value="ECO:0007669"/>
    <property type="project" value="UniProtKB-UniRule"/>
</dbReference>
<dbReference type="PROSITE" id="PS01361">
    <property type="entry name" value="ZF_DOF_1"/>
    <property type="match status" value="1"/>
</dbReference>
<dbReference type="EMBL" id="JACMSC010000012">
    <property type="protein sequence ID" value="KAG6496684.1"/>
    <property type="molecule type" value="Genomic_DNA"/>
</dbReference>
<evidence type="ECO:0000256" key="8">
    <source>
        <dbReference type="PROSITE-ProRule" id="PRU00071"/>
    </source>
</evidence>
<evidence type="ECO:0000256" key="7">
    <source>
        <dbReference type="ARBA" id="ARBA00023242"/>
    </source>
</evidence>
<sequence length="302" mass="31881">MNNHRSIPGLAGLLFGGGGGGGAGGRLHVRGHPSPPAPVKCPRCDSTNTKFCYYNNYNLAQPRHFCKACRRYWTKGGILRNVPVGGGCRKSKRSSSTSKPSGGLPSATEPSPSGRSDGLNSASTATSNPDANPNPATYFGQEAGGAPLVAEVEFFAETTLSPVSTPTILSSFGAPLPILLQCRSMESEMGAQPGFMDQASPLIPLLTTEEGELPLPLEFMNPAPPQQQMFPIQSRPISMEEITAQTSFLDQAVVDGLRWTDGAADPAIYGLSTSVEQPPAAAGAYWSDCQWSDPDPVPFLLN</sequence>
<keyword evidence="6 9" id="KW-0804">Transcription</keyword>
<dbReference type="PANTHER" id="PTHR31992">
    <property type="entry name" value="DOF ZINC FINGER PROTEIN DOF1.4-RELATED"/>
    <property type="match status" value="1"/>
</dbReference>
<evidence type="ECO:0000256" key="5">
    <source>
        <dbReference type="ARBA" id="ARBA00023125"/>
    </source>
</evidence>
<keyword evidence="3 9" id="KW-0862">Zinc</keyword>
<comment type="function">
    <text evidence="9">Transcription factor that binds specifically to a 5'-AA[AG]G-3' consensus core sequence.</text>
</comment>
<evidence type="ECO:0000256" key="9">
    <source>
        <dbReference type="RuleBase" id="RU369094"/>
    </source>
</evidence>
<comment type="subcellular location">
    <subcellularLocation>
        <location evidence="8 9">Nucleus</location>
    </subcellularLocation>
</comment>
<dbReference type="GO" id="GO:0003700">
    <property type="term" value="F:DNA-binding transcription factor activity"/>
    <property type="evidence" value="ECO:0007669"/>
    <property type="project" value="UniProtKB-UniRule"/>
</dbReference>
<keyword evidence="1 9" id="KW-0479">Metal-binding</keyword>
<protein>
    <recommendedName>
        <fullName evidence="9">Dof zinc finger protein</fullName>
    </recommendedName>
</protein>
<dbReference type="GO" id="GO:0008270">
    <property type="term" value="F:zinc ion binding"/>
    <property type="evidence" value="ECO:0007669"/>
    <property type="project" value="UniProtKB-KW"/>
</dbReference>
<feature type="compositionally biased region" description="Polar residues" evidence="10">
    <location>
        <begin position="108"/>
        <end position="135"/>
    </location>
</feature>
<keyword evidence="7 8" id="KW-0539">Nucleus</keyword>
<evidence type="ECO:0000259" key="11">
    <source>
        <dbReference type="PROSITE" id="PS50884"/>
    </source>
</evidence>
<dbReference type="OrthoDB" id="1927254at2759"/>
<evidence type="ECO:0000256" key="10">
    <source>
        <dbReference type="SAM" id="MobiDB-lite"/>
    </source>
</evidence>
<dbReference type="InterPro" id="IPR045174">
    <property type="entry name" value="Dof"/>
</dbReference>
<dbReference type="GO" id="GO:0005634">
    <property type="term" value="C:nucleus"/>
    <property type="evidence" value="ECO:0007669"/>
    <property type="project" value="UniProtKB-SubCell"/>
</dbReference>
<dbReference type="Proteomes" id="UP000734854">
    <property type="component" value="Unassembled WGS sequence"/>
</dbReference>
<feature type="domain" description="Dof-type" evidence="11">
    <location>
        <begin position="39"/>
        <end position="93"/>
    </location>
</feature>
<accession>A0A8J5G6E1</accession>
<reference evidence="12 13" key="1">
    <citation type="submission" date="2020-08" db="EMBL/GenBank/DDBJ databases">
        <title>Plant Genome Project.</title>
        <authorList>
            <person name="Zhang R.-G."/>
        </authorList>
    </citation>
    <scope>NUCLEOTIDE SEQUENCE [LARGE SCALE GENOMIC DNA]</scope>
    <source>
        <tissue evidence="12">Rhizome</tissue>
    </source>
</reference>
<dbReference type="InterPro" id="IPR003851">
    <property type="entry name" value="Znf_Dof"/>
</dbReference>
<name>A0A8J5G6E1_ZINOF</name>
<proteinExistence type="predicted"/>
<keyword evidence="2 8" id="KW-0863">Zinc-finger</keyword>
<evidence type="ECO:0000256" key="6">
    <source>
        <dbReference type="ARBA" id="ARBA00023163"/>
    </source>
</evidence>
<organism evidence="12 13">
    <name type="scientific">Zingiber officinale</name>
    <name type="common">Ginger</name>
    <name type="synonym">Amomum zingiber</name>
    <dbReference type="NCBI Taxonomy" id="94328"/>
    <lineage>
        <taxon>Eukaryota</taxon>
        <taxon>Viridiplantae</taxon>
        <taxon>Streptophyta</taxon>
        <taxon>Embryophyta</taxon>
        <taxon>Tracheophyta</taxon>
        <taxon>Spermatophyta</taxon>
        <taxon>Magnoliopsida</taxon>
        <taxon>Liliopsida</taxon>
        <taxon>Zingiberales</taxon>
        <taxon>Zingiberaceae</taxon>
        <taxon>Zingiber</taxon>
    </lineage>
</organism>
<keyword evidence="13" id="KW-1185">Reference proteome</keyword>
<keyword evidence="5 8" id="KW-0238">DNA-binding</keyword>
<feature type="region of interest" description="Disordered" evidence="10">
    <location>
        <begin position="84"/>
        <end position="140"/>
    </location>
</feature>
<evidence type="ECO:0000256" key="1">
    <source>
        <dbReference type="ARBA" id="ARBA00022723"/>
    </source>
</evidence>
<comment type="caution">
    <text evidence="12">The sequence shown here is derived from an EMBL/GenBank/DDBJ whole genome shotgun (WGS) entry which is preliminary data.</text>
</comment>